<dbReference type="PANTHER" id="PTHR30273">
    <property type="entry name" value="PERIPLASMIC SIGNAL SENSOR AND SIGMA FACTOR ACTIVATOR FECR-RELATED"/>
    <property type="match status" value="1"/>
</dbReference>
<dbReference type="InterPro" id="IPR032623">
    <property type="entry name" value="FecR_N"/>
</dbReference>
<protein>
    <submittedName>
        <fullName evidence="4">DUF4880 domain-containing protein</fullName>
    </submittedName>
</protein>
<evidence type="ECO:0000256" key="1">
    <source>
        <dbReference type="SAM" id="MobiDB-lite"/>
    </source>
</evidence>
<feature type="domain" description="FecR N-terminal" evidence="3">
    <location>
        <begin position="28"/>
        <end position="69"/>
    </location>
</feature>
<feature type="region of interest" description="Disordered" evidence="1">
    <location>
        <begin position="1"/>
        <end position="25"/>
    </location>
</feature>
<dbReference type="AlphaFoldDB" id="A0A437M7H6"/>
<dbReference type="Gene3D" id="3.55.50.30">
    <property type="match status" value="1"/>
</dbReference>
<accession>A0A437M7H6</accession>
<comment type="caution">
    <text evidence="4">The sequence shown here is derived from an EMBL/GenBank/DDBJ whole genome shotgun (WGS) entry which is preliminary data.</text>
</comment>
<proteinExistence type="predicted"/>
<sequence length="339" mass="35999">MPLHLIAMSQSKPTEPTEPRATAADIDQEAADWVARQDRGPLSDEDQAELERWAASDARRAGAYARALAVNLHLDRVVALGDDFAAAPPTVETPSRRKVLAAAASAVFAVTTGLGIFAANRRSASSIGRSIATPKGAVRQLALQEGSHITLNTLTQITPAMSESLRRVDLLTGEALFDVAKDPTRPFIVYAGDMSVRAVGTSFSVRRIGEDEIRVLVTEGVVEVARNDEILGRVHAGIAFSVNATSTPVITNLAPSQVHGALAWRQGRLDLEGMTLADAVAEFSRYSDLKIEVSDPSIANLHITGVYATNDPAGFAENAALSLGLSSVRKGNVVTISRN</sequence>
<evidence type="ECO:0000259" key="3">
    <source>
        <dbReference type="Pfam" id="PF16220"/>
    </source>
</evidence>
<keyword evidence="5" id="KW-1185">Reference proteome</keyword>
<dbReference type="InterPro" id="IPR006860">
    <property type="entry name" value="FecR"/>
</dbReference>
<evidence type="ECO:0000259" key="2">
    <source>
        <dbReference type="Pfam" id="PF04773"/>
    </source>
</evidence>
<dbReference type="Proteomes" id="UP000282971">
    <property type="component" value="Unassembled WGS sequence"/>
</dbReference>
<dbReference type="OrthoDB" id="7462608at2"/>
<dbReference type="PANTHER" id="PTHR30273:SF2">
    <property type="entry name" value="PROTEIN FECR"/>
    <property type="match status" value="1"/>
</dbReference>
<dbReference type="Pfam" id="PF04773">
    <property type="entry name" value="FecR"/>
    <property type="match status" value="1"/>
</dbReference>
<dbReference type="EMBL" id="SACN01000001">
    <property type="protein sequence ID" value="RVT93563.1"/>
    <property type="molecule type" value="Genomic_DNA"/>
</dbReference>
<dbReference type="PIRSF" id="PIRSF018266">
    <property type="entry name" value="FecR"/>
    <property type="match status" value="1"/>
</dbReference>
<organism evidence="4 5">
    <name type="scientific">Sphingomonas crocodyli</name>
    <dbReference type="NCBI Taxonomy" id="1979270"/>
    <lineage>
        <taxon>Bacteria</taxon>
        <taxon>Pseudomonadati</taxon>
        <taxon>Pseudomonadota</taxon>
        <taxon>Alphaproteobacteria</taxon>
        <taxon>Sphingomonadales</taxon>
        <taxon>Sphingomonadaceae</taxon>
        <taxon>Sphingomonas</taxon>
    </lineage>
</organism>
<dbReference type="GO" id="GO:0016989">
    <property type="term" value="F:sigma factor antagonist activity"/>
    <property type="evidence" value="ECO:0007669"/>
    <property type="project" value="TreeGrafter"/>
</dbReference>
<reference evidence="4 5" key="1">
    <citation type="submission" date="2019-01" db="EMBL/GenBank/DDBJ databases">
        <authorList>
            <person name="Chen W.-M."/>
        </authorList>
    </citation>
    <scope>NUCLEOTIDE SEQUENCE [LARGE SCALE GENOMIC DNA]</scope>
    <source>
        <strain evidence="4 5">CCP-7</strain>
    </source>
</reference>
<gene>
    <name evidence="4" type="ORF">EOD43_06760</name>
</gene>
<name>A0A437M7H6_9SPHN</name>
<evidence type="ECO:0000313" key="5">
    <source>
        <dbReference type="Proteomes" id="UP000282971"/>
    </source>
</evidence>
<evidence type="ECO:0000313" key="4">
    <source>
        <dbReference type="EMBL" id="RVT93563.1"/>
    </source>
</evidence>
<feature type="domain" description="FecR protein" evidence="2">
    <location>
        <begin position="131"/>
        <end position="223"/>
    </location>
</feature>
<dbReference type="Gene3D" id="2.60.120.1440">
    <property type="match status" value="1"/>
</dbReference>
<dbReference type="InterPro" id="IPR012373">
    <property type="entry name" value="Ferrdict_sens_TM"/>
</dbReference>
<dbReference type="Pfam" id="PF16220">
    <property type="entry name" value="DUF4880"/>
    <property type="match status" value="1"/>
</dbReference>